<reference evidence="1" key="1">
    <citation type="submission" date="2022-01" db="EMBL/GenBank/DDBJ databases">
        <authorList>
            <person name="Criscuolo A."/>
        </authorList>
    </citation>
    <scope>NUCLEOTIDE SEQUENCE</scope>
    <source>
        <strain evidence="1">CIP111891</strain>
    </source>
</reference>
<accession>A0ABM9CZI7</accession>
<protein>
    <submittedName>
        <fullName evidence="1">Uncharacterized protein</fullName>
    </submittedName>
</protein>
<sequence length="137" mass="16620">MTLEEKLYNELTAQNNSFLIGIRVNIKWEHQKFINLIELMRDYILKTENNSIIERKFLKGYLYLSRFIPQWTSHDNFRRNNNAFSNDYYETAYKLISLIYNWFVNGSVFDTIERNINDYEEYLNKLTSLIKEDGYNS</sequence>
<gene>
    <name evidence="1" type="ORF">PAECIP111891_07066</name>
</gene>
<dbReference type="EMBL" id="CAKMMW010000053">
    <property type="protein sequence ID" value="CAH1232630.1"/>
    <property type="molecule type" value="Genomic_DNA"/>
</dbReference>
<comment type="caution">
    <text evidence="1">The sequence shown here is derived from an EMBL/GenBank/DDBJ whole genome shotgun (WGS) entry which is preliminary data.</text>
</comment>
<proteinExistence type="predicted"/>
<name>A0ABM9CZI7_9BACL</name>
<organism evidence="1 2">
    <name type="scientific">Paenibacillus allorhizoplanae</name>
    <dbReference type="NCBI Taxonomy" id="2905648"/>
    <lineage>
        <taxon>Bacteria</taxon>
        <taxon>Bacillati</taxon>
        <taxon>Bacillota</taxon>
        <taxon>Bacilli</taxon>
        <taxon>Bacillales</taxon>
        <taxon>Paenibacillaceae</taxon>
        <taxon>Paenibacillus</taxon>
    </lineage>
</organism>
<evidence type="ECO:0000313" key="1">
    <source>
        <dbReference type="EMBL" id="CAH1232630.1"/>
    </source>
</evidence>
<keyword evidence="2" id="KW-1185">Reference proteome</keyword>
<dbReference type="Proteomes" id="UP000838821">
    <property type="component" value="Unassembled WGS sequence"/>
</dbReference>
<evidence type="ECO:0000313" key="2">
    <source>
        <dbReference type="Proteomes" id="UP000838821"/>
    </source>
</evidence>